<proteinExistence type="predicted"/>
<evidence type="ECO:0000313" key="2">
    <source>
        <dbReference type="Proteomes" id="UP001153332"/>
    </source>
</evidence>
<dbReference type="EMBL" id="JAPUUL010003230">
    <property type="protein sequence ID" value="KAJ8124030.1"/>
    <property type="molecule type" value="Genomic_DNA"/>
</dbReference>
<gene>
    <name evidence="1" type="ORF">O1611_g9455</name>
</gene>
<organism evidence="1 2">
    <name type="scientific">Lasiodiplodia mahajangana</name>
    <dbReference type="NCBI Taxonomy" id="1108764"/>
    <lineage>
        <taxon>Eukaryota</taxon>
        <taxon>Fungi</taxon>
        <taxon>Dikarya</taxon>
        <taxon>Ascomycota</taxon>
        <taxon>Pezizomycotina</taxon>
        <taxon>Dothideomycetes</taxon>
        <taxon>Dothideomycetes incertae sedis</taxon>
        <taxon>Botryosphaeriales</taxon>
        <taxon>Botryosphaeriaceae</taxon>
        <taxon>Lasiodiplodia</taxon>
    </lineage>
</organism>
<reference evidence="1" key="1">
    <citation type="submission" date="2022-12" db="EMBL/GenBank/DDBJ databases">
        <title>Genome Sequence of Lasiodiplodia mahajangana.</title>
        <authorList>
            <person name="Buettner E."/>
        </authorList>
    </citation>
    <scope>NUCLEOTIDE SEQUENCE</scope>
    <source>
        <strain evidence="1">VT137</strain>
    </source>
</reference>
<protein>
    <submittedName>
        <fullName evidence="1">Uncharacterized protein</fullName>
    </submittedName>
</protein>
<dbReference type="Proteomes" id="UP001153332">
    <property type="component" value="Unassembled WGS sequence"/>
</dbReference>
<comment type="caution">
    <text evidence="1">The sequence shown here is derived from an EMBL/GenBank/DDBJ whole genome shotgun (WGS) entry which is preliminary data.</text>
</comment>
<evidence type="ECO:0000313" key="1">
    <source>
        <dbReference type="EMBL" id="KAJ8124030.1"/>
    </source>
</evidence>
<keyword evidence="2" id="KW-1185">Reference proteome</keyword>
<name>A0ACC2J9G9_9PEZI</name>
<accession>A0ACC2J9G9</accession>
<sequence>MGFRQPSNSYEYEASPERSVARRPSVSRKVSKEIKDHEDRKRMPPPPRPKSTRPERSDRMERERLERLERLERPERIILKSQASRKSVVFDEDDVDDESVYSIPSLLRRGSGVEYGSAPFKNRRQSFDTAPEEVFDYEDDEDEDDEGEFYRYEEPPPRSRSRRRSSHIDIDDKMRNASRYQDNMGGGLSSALTADALRKAKTGGSSRSTRSSQSRDESEYKHSATTHTTRSSSGEDDITIKVSAGCVVEVGNVKIHSTEGGEVSVGRTGSSRNGSDRGTSVWGDERRSRLDRSRASSQAAYSRGLPAPSSYTPSPLYRHYDEYDDSN</sequence>